<evidence type="ECO:0000256" key="1">
    <source>
        <dbReference type="ARBA" id="ARBA00010699"/>
    </source>
</evidence>
<evidence type="ECO:0000256" key="2">
    <source>
        <dbReference type="ARBA" id="ARBA00012261"/>
    </source>
</evidence>
<feature type="binding site" evidence="5">
    <location>
        <begin position="113"/>
        <end position="116"/>
    </location>
    <ligand>
        <name>(6S)-5,6,7,8-tetrahydrofolate</name>
        <dbReference type="ChEBI" id="CHEBI:57453"/>
    </ligand>
</feature>
<proteinExistence type="inferred from homology"/>
<dbReference type="CDD" id="cd08704">
    <property type="entry name" value="Met_tRNA_FMT_C"/>
    <property type="match status" value="1"/>
</dbReference>
<evidence type="ECO:0000259" key="7">
    <source>
        <dbReference type="Pfam" id="PF02911"/>
    </source>
</evidence>
<name>A0A2M6WSM3_9BACT</name>
<comment type="function">
    <text evidence="5">Attaches a formyl group to the free amino group of methionyl-tRNA(fMet). The formyl group appears to play a dual role in the initiator identity of N-formylmethionyl-tRNA by promoting its recognition by IF2 and preventing the misappropriation of this tRNA by the elongation apparatus.</text>
</comment>
<evidence type="ECO:0000256" key="3">
    <source>
        <dbReference type="ARBA" id="ARBA00022679"/>
    </source>
</evidence>
<evidence type="ECO:0000256" key="5">
    <source>
        <dbReference type="HAMAP-Rule" id="MF_00182"/>
    </source>
</evidence>
<dbReference type="Pfam" id="PF00551">
    <property type="entry name" value="Formyl_trans_N"/>
    <property type="match status" value="1"/>
</dbReference>
<dbReference type="PROSITE" id="PS00373">
    <property type="entry name" value="GART"/>
    <property type="match status" value="1"/>
</dbReference>
<dbReference type="InterPro" id="IPR036477">
    <property type="entry name" value="Formyl_transf_N_sf"/>
</dbReference>
<dbReference type="InterPro" id="IPR011034">
    <property type="entry name" value="Formyl_transferase-like_C_sf"/>
</dbReference>
<evidence type="ECO:0000313" key="8">
    <source>
        <dbReference type="EMBL" id="PIT95810.1"/>
    </source>
</evidence>
<comment type="catalytic activity">
    <reaction evidence="5">
        <text>L-methionyl-tRNA(fMet) + (6R)-10-formyltetrahydrofolate = N-formyl-L-methionyl-tRNA(fMet) + (6S)-5,6,7,8-tetrahydrofolate + H(+)</text>
        <dbReference type="Rhea" id="RHEA:24380"/>
        <dbReference type="Rhea" id="RHEA-COMP:9952"/>
        <dbReference type="Rhea" id="RHEA-COMP:9953"/>
        <dbReference type="ChEBI" id="CHEBI:15378"/>
        <dbReference type="ChEBI" id="CHEBI:57453"/>
        <dbReference type="ChEBI" id="CHEBI:78530"/>
        <dbReference type="ChEBI" id="CHEBI:78844"/>
        <dbReference type="ChEBI" id="CHEBI:195366"/>
        <dbReference type="EC" id="2.1.2.9"/>
    </reaction>
</comment>
<dbReference type="PANTHER" id="PTHR11138:SF5">
    <property type="entry name" value="METHIONYL-TRNA FORMYLTRANSFERASE, MITOCHONDRIAL"/>
    <property type="match status" value="1"/>
</dbReference>
<dbReference type="GO" id="GO:0004479">
    <property type="term" value="F:methionyl-tRNA formyltransferase activity"/>
    <property type="evidence" value="ECO:0007669"/>
    <property type="project" value="UniProtKB-UniRule"/>
</dbReference>
<dbReference type="InterPro" id="IPR005794">
    <property type="entry name" value="Fmt"/>
</dbReference>
<dbReference type="SUPFAM" id="SSF50486">
    <property type="entry name" value="FMT C-terminal domain-like"/>
    <property type="match status" value="1"/>
</dbReference>
<dbReference type="EMBL" id="PFAM01000023">
    <property type="protein sequence ID" value="PIT95810.1"/>
    <property type="molecule type" value="Genomic_DNA"/>
</dbReference>
<dbReference type="NCBIfam" id="TIGR00460">
    <property type="entry name" value="fmt"/>
    <property type="match status" value="1"/>
</dbReference>
<comment type="caution">
    <text evidence="8">The sequence shown here is derived from an EMBL/GenBank/DDBJ whole genome shotgun (WGS) entry which is preliminary data.</text>
</comment>
<reference evidence="9" key="1">
    <citation type="submission" date="2017-09" db="EMBL/GenBank/DDBJ databases">
        <title>Depth-based differentiation of microbial function through sediment-hosted aquifers and enrichment of novel symbionts in the deep terrestrial subsurface.</title>
        <authorList>
            <person name="Probst A.J."/>
            <person name="Ladd B."/>
            <person name="Jarett J.K."/>
            <person name="Geller-Mcgrath D.E."/>
            <person name="Sieber C.M.K."/>
            <person name="Emerson J.B."/>
            <person name="Anantharaman K."/>
            <person name="Thomas B.C."/>
            <person name="Malmstrom R."/>
            <person name="Stieglmeier M."/>
            <person name="Klingl A."/>
            <person name="Woyke T."/>
            <person name="Ryan C.M."/>
            <person name="Banfield J.F."/>
        </authorList>
    </citation>
    <scope>NUCLEOTIDE SEQUENCE [LARGE SCALE GENOMIC DNA]</scope>
</reference>
<dbReference type="AlphaFoldDB" id="A0A2M6WSM3"/>
<organism evidence="8 9">
    <name type="scientific">Candidatus Falkowbacteria bacterium CG10_big_fil_rev_8_21_14_0_10_37_14</name>
    <dbReference type="NCBI Taxonomy" id="1974561"/>
    <lineage>
        <taxon>Bacteria</taxon>
        <taxon>Candidatus Falkowiibacteriota</taxon>
    </lineage>
</organism>
<dbReference type="InterPro" id="IPR041711">
    <property type="entry name" value="Met-tRNA-FMT_N"/>
</dbReference>
<sequence length="313" mass="34282">MSNKPLKIVFAGTPDFACPSLTALVRDTDLSIKLVITQPDKPSGRGLEFTKPAIKVLAEKINLPLTQPEKINQLKARLLEIKPDVIVAVAYSQLIPEDLLAIPRLGWINVHASLLPRYRGAGVIQAPILNNDQESGVTIMLMAKGLDTGPILAQSRVTLSLNETAGSLSESLSQLGGSLLLKTLKAYVAGDIKPREQEHTQSTYVGLIKKQNALIDWNKPAKTIEKLVRAMSPWPTAWTWLNGRQLKITAAEPKTLPINTYKVGKTFLYNNMLAVQCGEDSLLINRLKLESKNEVTAKAFINGHQDLIGQILG</sequence>
<dbReference type="CDD" id="cd08646">
    <property type="entry name" value="FMT_core_Met-tRNA-FMT_N"/>
    <property type="match status" value="1"/>
</dbReference>
<dbReference type="HAMAP" id="MF_00182">
    <property type="entry name" value="Formyl_trans"/>
    <property type="match status" value="1"/>
</dbReference>
<accession>A0A2M6WSM3</accession>
<evidence type="ECO:0000256" key="4">
    <source>
        <dbReference type="ARBA" id="ARBA00022917"/>
    </source>
</evidence>
<evidence type="ECO:0000313" key="9">
    <source>
        <dbReference type="Proteomes" id="UP000228533"/>
    </source>
</evidence>
<evidence type="ECO:0000259" key="6">
    <source>
        <dbReference type="Pfam" id="PF00551"/>
    </source>
</evidence>
<dbReference type="GO" id="GO:0005829">
    <property type="term" value="C:cytosol"/>
    <property type="evidence" value="ECO:0007669"/>
    <property type="project" value="TreeGrafter"/>
</dbReference>
<dbReference type="Proteomes" id="UP000228533">
    <property type="component" value="Unassembled WGS sequence"/>
</dbReference>
<comment type="similarity">
    <text evidence="1 5">Belongs to the Fmt family.</text>
</comment>
<dbReference type="SUPFAM" id="SSF53328">
    <property type="entry name" value="Formyltransferase"/>
    <property type="match status" value="1"/>
</dbReference>
<gene>
    <name evidence="5" type="primary">fmt</name>
    <name evidence="8" type="ORF">COT94_04465</name>
</gene>
<dbReference type="PANTHER" id="PTHR11138">
    <property type="entry name" value="METHIONYL-TRNA FORMYLTRANSFERASE"/>
    <property type="match status" value="1"/>
</dbReference>
<protein>
    <recommendedName>
        <fullName evidence="2 5">Methionyl-tRNA formyltransferase</fullName>
        <ecNumber evidence="2 5">2.1.2.9</ecNumber>
    </recommendedName>
</protein>
<dbReference type="InterPro" id="IPR044135">
    <property type="entry name" value="Met-tRNA-FMT_C"/>
</dbReference>
<dbReference type="InterPro" id="IPR001555">
    <property type="entry name" value="GART_AS"/>
</dbReference>
<dbReference type="InterPro" id="IPR005793">
    <property type="entry name" value="Formyl_trans_C"/>
</dbReference>
<keyword evidence="3 5" id="KW-0808">Transferase</keyword>
<feature type="domain" description="Formyl transferase N-terminal" evidence="6">
    <location>
        <begin position="7"/>
        <end position="183"/>
    </location>
</feature>
<dbReference type="EC" id="2.1.2.9" evidence="2 5"/>
<dbReference type="Pfam" id="PF02911">
    <property type="entry name" value="Formyl_trans_C"/>
    <property type="match status" value="1"/>
</dbReference>
<dbReference type="InterPro" id="IPR002376">
    <property type="entry name" value="Formyl_transf_N"/>
</dbReference>
<feature type="domain" description="Formyl transferase C-terminal" evidence="7">
    <location>
        <begin position="208"/>
        <end position="304"/>
    </location>
</feature>
<keyword evidence="4 5" id="KW-0648">Protein biosynthesis</keyword>
<dbReference type="Gene3D" id="3.40.50.12230">
    <property type="match status" value="1"/>
</dbReference>